<dbReference type="InterPro" id="IPR006186">
    <property type="entry name" value="Ser/Thr-sp_prot-phosphatase"/>
</dbReference>
<dbReference type="EMBL" id="CANHGI010000002">
    <property type="protein sequence ID" value="CAI5441964.1"/>
    <property type="molecule type" value="Genomic_DNA"/>
</dbReference>
<dbReference type="AlphaFoldDB" id="A0A9P1IBD0"/>
<reference evidence="4" key="1">
    <citation type="submission" date="2022-11" db="EMBL/GenBank/DDBJ databases">
        <authorList>
            <person name="Kikuchi T."/>
        </authorList>
    </citation>
    <scope>NUCLEOTIDE SEQUENCE</scope>
    <source>
        <strain evidence="4">PS1010</strain>
    </source>
</reference>
<evidence type="ECO:0000259" key="3">
    <source>
        <dbReference type="PROSITE" id="PS00125"/>
    </source>
</evidence>
<comment type="catalytic activity">
    <reaction evidence="1">
        <text>O-phospho-L-threonyl-[protein] + H2O = L-threonyl-[protein] + phosphate</text>
        <dbReference type="Rhea" id="RHEA:47004"/>
        <dbReference type="Rhea" id="RHEA-COMP:11060"/>
        <dbReference type="Rhea" id="RHEA-COMP:11605"/>
        <dbReference type="ChEBI" id="CHEBI:15377"/>
        <dbReference type="ChEBI" id="CHEBI:30013"/>
        <dbReference type="ChEBI" id="CHEBI:43474"/>
        <dbReference type="ChEBI" id="CHEBI:61977"/>
        <dbReference type="EC" id="3.1.3.16"/>
    </reaction>
</comment>
<dbReference type="CDD" id="cd00144">
    <property type="entry name" value="MPP_PPP_family"/>
    <property type="match status" value="1"/>
</dbReference>
<dbReference type="GO" id="GO:0005737">
    <property type="term" value="C:cytoplasm"/>
    <property type="evidence" value="ECO:0007669"/>
    <property type="project" value="TreeGrafter"/>
</dbReference>
<dbReference type="InterPro" id="IPR050341">
    <property type="entry name" value="PP1_catalytic_subunit"/>
</dbReference>
<comment type="caution">
    <text evidence="4">The sequence shown here is derived from an EMBL/GenBank/DDBJ whole genome shotgun (WGS) entry which is preliminary data.</text>
</comment>
<comment type="similarity">
    <text evidence="1">Belongs to the PPP phosphatase family.</text>
</comment>
<dbReference type="EC" id="3.1.3.16" evidence="1"/>
<name>A0A9P1IBD0_9PELO</name>
<dbReference type="PANTHER" id="PTHR11668:SF450">
    <property type="entry name" value="SERINE_THREONINE-PROTEIN PHOSPHATASE"/>
    <property type="match status" value="1"/>
</dbReference>
<dbReference type="PROSITE" id="PS00125">
    <property type="entry name" value="SER_THR_PHOSPHATASE"/>
    <property type="match status" value="1"/>
</dbReference>
<proteinExistence type="inferred from homology"/>
<feature type="region of interest" description="Disordered" evidence="2">
    <location>
        <begin position="1"/>
        <end position="25"/>
    </location>
</feature>
<dbReference type="GO" id="GO:0004722">
    <property type="term" value="F:protein serine/threonine phosphatase activity"/>
    <property type="evidence" value="ECO:0007669"/>
    <property type="project" value="UniProtKB-EC"/>
</dbReference>
<evidence type="ECO:0000313" key="4">
    <source>
        <dbReference type="EMBL" id="CAI5441964.1"/>
    </source>
</evidence>
<feature type="domain" description="Serine/threonine specific protein phosphatases" evidence="3">
    <location>
        <begin position="177"/>
        <end position="182"/>
    </location>
</feature>
<dbReference type="SMART" id="SM00156">
    <property type="entry name" value="PP2Ac"/>
    <property type="match status" value="1"/>
</dbReference>
<dbReference type="Proteomes" id="UP001152747">
    <property type="component" value="Unassembled WGS sequence"/>
</dbReference>
<dbReference type="SUPFAM" id="SSF56300">
    <property type="entry name" value="Metallo-dependent phosphatases"/>
    <property type="match status" value="1"/>
</dbReference>
<evidence type="ECO:0000256" key="1">
    <source>
        <dbReference type="RuleBase" id="RU004273"/>
    </source>
</evidence>
<organism evidence="4 5">
    <name type="scientific">Caenorhabditis angaria</name>
    <dbReference type="NCBI Taxonomy" id="860376"/>
    <lineage>
        <taxon>Eukaryota</taxon>
        <taxon>Metazoa</taxon>
        <taxon>Ecdysozoa</taxon>
        <taxon>Nematoda</taxon>
        <taxon>Chromadorea</taxon>
        <taxon>Rhabditida</taxon>
        <taxon>Rhabditina</taxon>
        <taxon>Rhabditomorpha</taxon>
        <taxon>Rhabditoidea</taxon>
        <taxon>Rhabditidae</taxon>
        <taxon>Peloderinae</taxon>
        <taxon>Caenorhabditis</taxon>
    </lineage>
</organism>
<gene>
    <name evidence="4" type="ORF">CAMP_LOCUS4601</name>
</gene>
<dbReference type="InterPro" id="IPR004843">
    <property type="entry name" value="Calcineurin-like_PHP"/>
</dbReference>
<dbReference type="GO" id="GO:0005634">
    <property type="term" value="C:nucleus"/>
    <property type="evidence" value="ECO:0007669"/>
    <property type="project" value="TreeGrafter"/>
</dbReference>
<evidence type="ECO:0000256" key="2">
    <source>
        <dbReference type="SAM" id="MobiDB-lite"/>
    </source>
</evidence>
<feature type="compositionally biased region" description="Basic and acidic residues" evidence="2">
    <location>
        <begin position="10"/>
        <end position="25"/>
    </location>
</feature>
<keyword evidence="5" id="KW-1185">Reference proteome</keyword>
<sequence>MLNGSNGENKTLRDNKTVRDKTLRDTKTVPSVVSANKNADEPFDVISFCKRHFRVDAWANERSQVYTVRELLALIDGAIEAFKKDESLATLSPPCTIVGDIHGQYRDLIRILFSRHDNIDPKNLKAARHMEKFGVENATTSRFMFLGDFVDRGPFSVECICLVFCLKIIYPKQYILLRGNHETKAINFAYGFREELMNKLGQNEGVDVWEKFNEAFAWMPVAGLIGGKILCMHGGISPGLNSLADIRAIERPLADVNDNKLALDLLWSDPIDNLNINSINDRPQYIKNVVRGLSCCFNDAAIAETIKKLNIDLIVRAHQVQDNGFKFSRDRKLITVFSAPRYMLENDNLGAVLKIRENGSLSIKLLKASSRNLKSDRGKGTPKSDKSKTSGSSKSSSLTT</sequence>
<feature type="compositionally biased region" description="Low complexity" evidence="2">
    <location>
        <begin position="389"/>
        <end position="400"/>
    </location>
</feature>
<feature type="compositionally biased region" description="Basic and acidic residues" evidence="2">
    <location>
        <begin position="373"/>
        <end position="388"/>
    </location>
</feature>
<dbReference type="InterPro" id="IPR029052">
    <property type="entry name" value="Metallo-depent_PP-like"/>
</dbReference>
<accession>A0A9P1IBD0</accession>
<dbReference type="PANTHER" id="PTHR11668">
    <property type="entry name" value="SERINE/THREONINE PROTEIN PHOSPHATASE"/>
    <property type="match status" value="1"/>
</dbReference>
<dbReference type="Gene3D" id="3.60.21.10">
    <property type="match status" value="1"/>
</dbReference>
<dbReference type="PRINTS" id="PR00114">
    <property type="entry name" value="STPHPHTASE"/>
</dbReference>
<protein>
    <recommendedName>
        <fullName evidence="1">Serine/threonine-protein phosphatase</fullName>
        <ecNumber evidence="1">3.1.3.16</ecNumber>
    </recommendedName>
</protein>
<feature type="region of interest" description="Disordered" evidence="2">
    <location>
        <begin position="372"/>
        <end position="400"/>
    </location>
</feature>
<dbReference type="OrthoDB" id="5840512at2759"/>
<keyword evidence="1" id="KW-0378">Hydrolase</keyword>
<dbReference type="Pfam" id="PF00149">
    <property type="entry name" value="Metallophos"/>
    <property type="match status" value="1"/>
</dbReference>
<evidence type="ECO:0000313" key="5">
    <source>
        <dbReference type="Proteomes" id="UP001152747"/>
    </source>
</evidence>